<accession>A0AAG5DCN0</accession>
<dbReference type="EnsemblMetazoa" id="ENSAATROPT009963">
    <property type="protein sequence ID" value="ENSAATROPP009007"/>
    <property type="gene ID" value="ENSAATROPG008119"/>
</dbReference>
<evidence type="ECO:0000313" key="2">
    <source>
        <dbReference type="Proteomes" id="UP000075880"/>
    </source>
</evidence>
<sequence length="36" mass="4186">MEAFSRVCVCVCAVYAGRYRSHVKILLMAQRKFYEG</sequence>
<name>A0AAG5DCN0_ANOAO</name>
<organism evidence="1 2">
    <name type="scientific">Anopheles atroparvus</name>
    <name type="common">European mosquito</name>
    <dbReference type="NCBI Taxonomy" id="41427"/>
    <lineage>
        <taxon>Eukaryota</taxon>
        <taxon>Metazoa</taxon>
        <taxon>Ecdysozoa</taxon>
        <taxon>Arthropoda</taxon>
        <taxon>Hexapoda</taxon>
        <taxon>Insecta</taxon>
        <taxon>Pterygota</taxon>
        <taxon>Neoptera</taxon>
        <taxon>Endopterygota</taxon>
        <taxon>Diptera</taxon>
        <taxon>Nematocera</taxon>
        <taxon>Culicoidea</taxon>
        <taxon>Culicidae</taxon>
        <taxon>Anophelinae</taxon>
        <taxon>Anopheles</taxon>
    </lineage>
</organism>
<evidence type="ECO:0000313" key="1">
    <source>
        <dbReference type="EnsemblMetazoa" id="ENSAATROPP009007"/>
    </source>
</evidence>
<dbReference type="Proteomes" id="UP000075880">
    <property type="component" value="Unassembled WGS sequence"/>
</dbReference>
<reference evidence="1" key="1">
    <citation type="submission" date="2024-04" db="UniProtKB">
        <authorList>
            <consortium name="EnsemblMetazoa"/>
        </authorList>
    </citation>
    <scope>IDENTIFICATION</scope>
    <source>
        <strain evidence="1">EBRO</strain>
    </source>
</reference>
<proteinExistence type="predicted"/>
<keyword evidence="2" id="KW-1185">Reference proteome</keyword>
<dbReference type="AlphaFoldDB" id="A0AAG5DCN0"/>
<protein>
    <submittedName>
        <fullName evidence="1">Uncharacterized protein</fullName>
    </submittedName>
</protein>